<accession>A0ABN3DS09</accession>
<sequence>MDAVLALVLGLGGTGLTAVFLLLRRERRRSGGDDPVGLLIERRRTAEAAHQRRIYSSWAVHHGNGFVHGDPYRPNS</sequence>
<feature type="transmembrane region" description="Helical" evidence="1">
    <location>
        <begin position="6"/>
        <end position="23"/>
    </location>
</feature>
<organism evidence="2 3">
    <name type="scientific">Kitasatospora cystarginea</name>
    <dbReference type="NCBI Taxonomy" id="58350"/>
    <lineage>
        <taxon>Bacteria</taxon>
        <taxon>Bacillati</taxon>
        <taxon>Actinomycetota</taxon>
        <taxon>Actinomycetes</taxon>
        <taxon>Kitasatosporales</taxon>
        <taxon>Streptomycetaceae</taxon>
        <taxon>Kitasatospora</taxon>
    </lineage>
</organism>
<proteinExistence type="predicted"/>
<dbReference type="EMBL" id="BAAATR010000007">
    <property type="protein sequence ID" value="GAA2240383.1"/>
    <property type="molecule type" value="Genomic_DNA"/>
</dbReference>
<comment type="caution">
    <text evidence="2">The sequence shown here is derived from an EMBL/GenBank/DDBJ whole genome shotgun (WGS) entry which is preliminary data.</text>
</comment>
<dbReference type="Proteomes" id="UP001500305">
    <property type="component" value="Unassembled WGS sequence"/>
</dbReference>
<evidence type="ECO:0008006" key="4">
    <source>
        <dbReference type="Google" id="ProtNLM"/>
    </source>
</evidence>
<keyword evidence="1" id="KW-0812">Transmembrane</keyword>
<evidence type="ECO:0000313" key="2">
    <source>
        <dbReference type="EMBL" id="GAA2240383.1"/>
    </source>
</evidence>
<name>A0ABN3DS09_9ACTN</name>
<keyword evidence="3" id="KW-1185">Reference proteome</keyword>
<keyword evidence="1" id="KW-0472">Membrane</keyword>
<gene>
    <name evidence="2" type="ORF">GCM10010430_22290</name>
</gene>
<evidence type="ECO:0000256" key="1">
    <source>
        <dbReference type="SAM" id="Phobius"/>
    </source>
</evidence>
<protein>
    <recommendedName>
        <fullName evidence="4">Secreted protein</fullName>
    </recommendedName>
</protein>
<keyword evidence="1" id="KW-1133">Transmembrane helix</keyword>
<evidence type="ECO:0000313" key="3">
    <source>
        <dbReference type="Proteomes" id="UP001500305"/>
    </source>
</evidence>
<dbReference type="RefSeq" id="WP_344636132.1">
    <property type="nucleotide sequence ID" value="NZ_BAAATR010000007.1"/>
</dbReference>
<reference evidence="2 3" key="1">
    <citation type="journal article" date="2019" name="Int. J. Syst. Evol. Microbiol.">
        <title>The Global Catalogue of Microorganisms (GCM) 10K type strain sequencing project: providing services to taxonomists for standard genome sequencing and annotation.</title>
        <authorList>
            <consortium name="The Broad Institute Genomics Platform"/>
            <consortium name="The Broad Institute Genome Sequencing Center for Infectious Disease"/>
            <person name="Wu L."/>
            <person name="Ma J."/>
        </authorList>
    </citation>
    <scope>NUCLEOTIDE SEQUENCE [LARGE SCALE GENOMIC DNA]</scope>
    <source>
        <strain evidence="2 3">JCM 7356</strain>
    </source>
</reference>